<protein>
    <recommendedName>
        <fullName evidence="4">Peptidase S9 prolyl oligopeptidase catalytic domain-containing protein</fullName>
    </recommendedName>
</protein>
<dbReference type="PANTHER" id="PTHR11731:SF200">
    <property type="entry name" value="DIPEPTIDYL PEPTIDASE 10, ISOFORM B"/>
    <property type="match status" value="1"/>
</dbReference>
<comment type="caution">
    <text evidence="5">The sequence shown here is derived from an EMBL/GenBank/DDBJ whole genome shotgun (WGS) entry which is preliminary data.</text>
</comment>
<dbReference type="GO" id="GO:0006508">
    <property type="term" value="P:proteolysis"/>
    <property type="evidence" value="ECO:0007669"/>
    <property type="project" value="InterPro"/>
</dbReference>
<dbReference type="Pfam" id="PF00326">
    <property type="entry name" value="Peptidase_S9"/>
    <property type="match status" value="1"/>
</dbReference>
<dbReference type="EMBL" id="JASPKZ010009557">
    <property type="protein sequence ID" value="KAJ9576638.1"/>
    <property type="molecule type" value="Genomic_DNA"/>
</dbReference>
<evidence type="ECO:0000256" key="1">
    <source>
        <dbReference type="ARBA" id="ARBA00022438"/>
    </source>
</evidence>
<keyword evidence="3" id="KW-0325">Glycoprotein</keyword>
<evidence type="ECO:0000313" key="6">
    <source>
        <dbReference type="Proteomes" id="UP001233999"/>
    </source>
</evidence>
<accession>A0AAD7ZAW2</accession>
<dbReference type="InterPro" id="IPR001375">
    <property type="entry name" value="Peptidase_S9_cat"/>
</dbReference>
<dbReference type="AlphaFoldDB" id="A0AAD7ZAW2"/>
<proteinExistence type="predicted"/>
<evidence type="ECO:0000256" key="3">
    <source>
        <dbReference type="ARBA" id="ARBA00023180"/>
    </source>
</evidence>
<dbReference type="Gene3D" id="3.40.50.1820">
    <property type="entry name" value="alpha/beta hydrolase"/>
    <property type="match status" value="1"/>
</dbReference>
<name>A0AAD7ZAW2_DIPPU</name>
<keyword evidence="1" id="KW-0031">Aminopeptidase</keyword>
<keyword evidence="2" id="KW-0720">Serine protease</keyword>
<evidence type="ECO:0000313" key="5">
    <source>
        <dbReference type="EMBL" id="KAJ9576638.1"/>
    </source>
</evidence>
<dbReference type="SUPFAM" id="SSF53474">
    <property type="entry name" value="alpha/beta-Hydrolases"/>
    <property type="match status" value="1"/>
</dbReference>
<dbReference type="Proteomes" id="UP001233999">
    <property type="component" value="Unassembled WGS sequence"/>
</dbReference>
<reference evidence="5" key="1">
    <citation type="journal article" date="2023" name="IScience">
        <title>Live-bearing cockroach genome reveals convergent evolutionary mechanisms linked to viviparity in insects and beyond.</title>
        <authorList>
            <person name="Fouks B."/>
            <person name="Harrison M.C."/>
            <person name="Mikhailova A.A."/>
            <person name="Marchal E."/>
            <person name="English S."/>
            <person name="Carruthers M."/>
            <person name="Jennings E.C."/>
            <person name="Chiamaka E.L."/>
            <person name="Frigard R.A."/>
            <person name="Pippel M."/>
            <person name="Attardo G.M."/>
            <person name="Benoit J.B."/>
            <person name="Bornberg-Bauer E."/>
            <person name="Tobe S.S."/>
        </authorList>
    </citation>
    <scope>NUCLEOTIDE SEQUENCE</scope>
    <source>
        <strain evidence="5">Stay&amp;Tobe</strain>
    </source>
</reference>
<keyword evidence="6" id="KW-1185">Reference proteome</keyword>
<dbReference type="PANTHER" id="PTHR11731">
    <property type="entry name" value="PROTEASE FAMILY S9B,C DIPEPTIDYL-PEPTIDASE IV-RELATED"/>
    <property type="match status" value="1"/>
</dbReference>
<feature type="domain" description="Peptidase S9 prolyl oligopeptidase catalytic" evidence="4">
    <location>
        <begin position="8"/>
        <end position="160"/>
    </location>
</feature>
<gene>
    <name evidence="5" type="ORF">L9F63_025466</name>
</gene>
<evidence type="ECO:0000259" key="4">
    <source>
        <dbReference type="Pfam" id="PF00326"/>
    </source>
</evidence>
<dbReference type="GO" id="GO:0004177">
    <property type="term" value="F:aminopeptidase activity"/>
    <property type="evidence" value="ECO:0007669"/>
    <property type="project" value="UniProtKB-KW"/>
</dbReference>
<dbReference type="GO" id="GO:0005886">
    <property type="term" value="C:plasma membrane"/>
    <property type="evidence" value="ECO:0007669"/>
    <property type="project" value="TreeGrafter"/>
</dbReference>
<evidence type="ECO:0000256" key="2">
    <source>
        <dbReference type="ARBA" id="ARBA00022825"/>
    </source>
</evidence>
<organism evidence="5 6">
    <name type="scientific">Diploptera punctata</name>
    <name type="common">Pacific beetle cockroach</name>
    <dbReference type="NCBI Taxonomy" id="6984"/>
    <lineage>
        <taxon>Eukaryota</taxon>
        <taxon>Metazoa</taxon>
        <taxon>Ecdysozoa</taxon>
        <taxon>Arthropoda</taxon>
        <taxon>Hexapoda</taxon>
        <taxon>Insecta</taxon>
        <taxon>Pterygota</taxon>
        <taxon>Neoptera</taxon>
        <taxon>Polyneoptera</taxon>
        <taxon>Dictyoptera</taxon>
        <taxon>Blattodea</taxon>
        <taxon>Blaberoidea</taxon>
        <taxon>Blaberidae</taxon>
        <taxon>Diplopterinae</taxon>
        <taxon>Diploptera</taxon>
    </lineage>
</organism>
<reference evidence="5" key="2">
    <citation type="submission" date="2023-05" db="EMBL/GenBank/DDBJ databases">
        <authorList>
            <person name="Fouks B."/>
        </authorList>
    </citation>
    <scope>NUCLEOTIDE SEQUENCE</scope>
    <source>
        <strain evidence="5">Stay&amp;Tobe</strain>
        <tissue evidence="5">Testes</tissue>
    </source>
</reference>
<keyword evidence="1" id="KW-0378">Hydrolase</keyword>
<keyword evidence="1" id="KW-0645">Protease</keyword>
<dbReference type="GO" id="GO:0008236">
    <property type="term" value="F:serine-type peptidase activity"/>
    <property type="evidence" value="ECO:0007669"/>
    <property type="project" value="UniProtKB-KW"/>
</dbReference>
<dbReference type="GO" id="GO:0008239">
    <property type="term" value="F:dipeptidyl-peptidase activity"/>
    <property type="evidence" value="ECO:0007669"/>
    <property type="project" value="TreeGrafter"/>
</dbReference>
<feature type="non-terminal residue" evidence="5">
    <location>
        <position position="178"/>
    </location>
</feature>
<dbReference type="InterPro" id="IPR050278">
    <property type="entry name" value="Serine_Prot_S9B/DPPIV"/>
</dbReference>
<sequence length="178" mass="20375">NCNIDDLALYLKDLKYVDKERIAVWGSSYGGFAAAMILAQDQEVFRCGIAVAPITNWAHYDTVYAERYMGTPNATDNYQGYQEADVTKRAGNLRNKLFLLIHGTADHTVHYQQSMMLVRALTDQGVLFRHQTYADEGHTFSGVQHHFYKAMESFLDDCFGPLDFEEWEIGSSFFTFKQ</sequence>
<dbReference type="InterPro" id="IPR029058">
    <property type="entry name" value="AB_hydrolase_fold"/>
</dbReference>